<dbReference type="EMBL" id="CATOUU010000870">
    <property type="protein sequence ID" value="CAI9956080.1"/>
    <property type="molecule type" value="Genomic_DNA"/>
</dbReference>
<evidence type="ECO:0000313" key="2">
    <source>
        <dbReference type="EMBL" id="CAI9956080.1"/>
    </source>
</evidence>
<gene>
    <name evidence="2" type="ORF">HINF_LOCUS43725</name>
    <name evidence="3" type="ORF">HINF_LOCUS76266</name>
</gene>
<dbReference type="AlphaFoldDB" id="A0AA86UFG7"/>
<keyword evidence="1" id="KW-0175">Coiled coil</keyword>
<proteinExistence type="predicted"/>
<evidence type="ECO:0000313" key="4">
    <source>
        <dbReference type="Proteomes" id="UP001642409"/>
    </source>
</evidence>
<dbReference type="Proteomes" id="UP001642409">
    <property type="component" value="Unassembled WGS sequence"/>
</dbReference>
<keyword evidence="4" id="KW-1185">Reference proteome</keyword>
<organism evidence="2">
    <name type="scientific">Hexamita inflata</name>
    <dbReference type="NCBI Taxonomy" id="28002"/>
    <lineage>
        <taxon>Eukaryota</taxon>
        <taxon>Metamonada</taxon>
        <taxon>Diplomonadida</taxon>
        <taxon>Hexamitidae</taxon>
        <taxon>Hexamitinae</taxon>
        <taxon>Hexamita</taxon>
    </lineage>
</organism>
<reference evidence="3 4" key="2">
    <citation type="submission" date="2024-07" db="EMBL/GenBank/DDBJ databases">
        <authorList>
            <person name="Akdeniz Z."/>
        </authorList>
    </citation>
    <scope>NUCLEOTIDE SEQUENCE [LARGE SCALE GENOMIC DNA]</scope>
</reference>
<name>A0AA86UFG7_9EUKA</name>
<sequence>MPGDSVARSVYSGVVTQNDILTQRNKALQLQNNLLLKQLEVLQTQTQIQIDVKEQTSLFSPQSMFDKIVERDKHFKLTKKKKQYDPEEYKFWITIRTKAPSIYQLMIDQFDAPCDSSVRQHKYALFKKLGISENLVGEEFNCEDKYIKMYAERVRDPHGSKWVPGGLSCDDAKVNAQQKVGPDGEIIGSIKDLDGNLVPVTDLFVYIFSPYDKTKEKLVVFAQVCFDGKARLNQLETMRTIRQTLEKHFLLVKNYCSDGDRYWNEVKSQAFKRLMASNNNFNPYTLLDVNKDDPLYDDLLWCGDFYHLLKNLRYRIVSDDHMSMSFTPDQNSFNASKLRALLGEGSQYLWRDDLNHLKMSMSLCSGYQHIHCVFLRSKSTFSLFKNFLSLICTQ</sequence>
<feature type="coiled-coil region" evidence="1">
    <location>
        <begin position="18"/>
        <end position="45"/>
    </location>
</feature>
<protein>
    <submittedName>
        <fullName evidence="3">Hypothetical_protein</fullName>
    </submittedName>
</protein>
<accession>A0AA86UFG7</accession>
<evidence type="ECO:0000256" key="1">
    <source>
        <dbReference type="SAM" id="Coils"/>
    </source>
</evidence>
<evidence type="ECO:0000313" key="3">
    <source>
        <dbReference type="EMBL" id="CAL6111165.1"/>
    </source>
</evidence>
<dbReference type="EMBL" id="CAXDID020000702">
    <property type="protein sequence ID" value="CAL6111165.1"/>
    <property type="molecule type" value="Genomic_DNA"/>
</dbReference>
<comment type="caution">
    <text evidence="2">The sequence shown here is derived from an EMBL/GenBank/DDBJ whole genome shotgun (WGS) entry which is preliminary data.</text>
</comment>
<reference evidence="2" key="1">
    <citation type="submission" date="2023-06" db="EMBL/GenBank/DDBJ databases">
        <authorList>
            <person name="Kurt Z."/>
        </authorList>
    </citation>
    <scope>NUCLEOTIDE SEQUENCE</scope>
</reference>